<dbReference type="OrthoDB" id="8431402at2"/>
<proteinExistence type="predicted"/>
<dbReference type="Proteomes" id="UP000321567">
    <property type="component" value="Unassembled WGS sequence"/>
</dbReference>
<accession>A0A512H7Z4</accession>
<evidence type="ECO:0000313" key="2">
    <source>
        <dbReference type="Proteomes" id="UP000321567"/>
    </source>
</evidence>
<keyword evidence="2" id="KW-1185">Reference proteome</keyword>
<dbReference type="AlphaFoldDB" id="A0A512H7Z4"/>
<gene>
    <name evidence="1" type="ORF">ROR02_16920</name>
</gene>
<dbReference type="EMBL" id="BJZO01000040">
    <property type="protein sequence ID" value="GEO81561.1"/>
    <property type="molecule type" value="Genomic_DNA"/>
</dbReference>
<comment type="caution">
    <text evidence="1">The sequence shown here is derived from an EMBL/GenBank/DDBJ whole genome shotgun (WGS) entry which is preliminary data.</text>
</comment>
<name>A0A512H7Z4_9PROT</name>
<evidence type="ECO:0000313" key="1">
    <source>
        <dbReference type="EMBL" id="GEO81561.1"/>
    </source>
</evidence>
<dbReference type="RefSeq" id="WP_147163589.1">
    <property type="nucleotide sequence ID" value="NZ_BJZO01000040.1"/>
</dbReference>
<sequence>MSQATATFGGGRALARAVGEARKDPAGRQATVLALSRLQPEFRRRPLVHGAAALFAPLHRPDDGIQVYLAECLDIVVLGRDLPRDALRETAGRVRRLFGADPLTRESGPGRDRFARWFDLGNVDHLNAFLGVADDIDRRAGEASQATGAWNINDQPLTPQRLALLVADMDRLDIGPYLQRQPVITITEARTTKVLFEEIYVSLGPLRAAIAEEVNLTSDRWLFQDFTRSLDHHLLRVLKSTLAGRVFGSLSVNLNLDSLHGAAFDSLARALGPERPLVVEAQGVDAFADLGAMLRARDWLHARGHKLVIDGLTPRVLETVDLAPLGADYYKLIWNPGLVHSVDGDEAAAARALIGALGPGRVILCRTDSERAMTWGLRAGIRHFQGFLVDTMVTAGLHGHCPERDTCPLTRCVAIRRAVQGGLLENCPQAALLDSLVLEAEPAP</sequence>
<reference evidence="1 2" key="1">
    <citation type="submission" date="2019-07" db="EMBL/GenBank/DDBJ databases">
        <title>Whole genome shotgun sequence of Rhodospirillum oryzae NBRC 107573.</title>
        <authorList>
            <person name="Hosoyama A."/>
            <person name="Uohara A."/>
            <person name="Ohji S."/>
            <person name="Ichikawa N."/>
        </authorList>
    </citation>
    <scope>NUCLEOTIDE SEQUENCE [LARGE SCALE GENOMIC DNA]</scope>
    <source>
        <strain evidence="1 2">NBRC 107573</strain>
    </source>
</reference>
<organism evidence="1 2">
    <name type="scientific">Pararhodospirillum oryzae</name>
    <dbReference type="NCBI Taxonomy" id="478448"/>
    <lineage>
        <taxon>Bacteria</taxon>
        <taxon>Pseudomonadati</taxon>
        <taxon>Pseudomonadota</taxon>
        <taxon>Alphaproteobacteria</taxon>
        <taxon>Rhodospirillales</taxon>
        <taxon>Rhodospirillaceae</taxon>
        <taxon>Pararhodospirillum</taxon>
    </lineage>
</organism>
<protein>
    <submittedName>
        <fullName evidence="1">Diguanylate phosphodiesterase</fullName>
    </submittedName>
</protein>